<dbReference type="PANTHER" id="PTHR45436:SF5">
    <property type="entry name" value="SENSOR HISTIDINE KINASE TRCS"/>
    <property type="match status" value="1"/>
</dbReference>
<keyword evidence="5" id="KW-0808">Transferase</keyword>
<feature type="transmembrane region" description="Helical" evidence="11">
    <location>
        <begin position="160"/>
        <end position="179"/>
    </location>
</feature>
<dbReference type="Pfam" id="PF02518">
    <property type="entry name" value="HATPase_c"/>
    <property type="match status" value="1"/>
</dbReference>
<dbReference type="EC" id="2.7.13.3" evidence="3"/>
<dbReference type="SMART" id="SM00304">
    <property type="entry name" value="HAMP"/>
    <property type="match status" value="1"/>
</dbReference>
<name>A0A1I3IQY4_9ACTN</name>
<evidence type="ECO:0000256" key="8">
    <source>
        <dbReference type="ARBA" id="ARBA00022989"/>
    </source>
</evidence>
<keyword evidence="12" id="KW-0732">Signal</keyword>
<accession>A0A1I3IQY4</accession>
<keyword evidence="9" id="KW-0902">Two-component regulatory system</keyword>
<dbReference type="Proteomes" id="UP000199111">
    <property type="component" value="Unassembled WGS sequence"/>
</dbReference>
<keyword evidence="4" id="KW-0597">Phosphoprotein</keyword>
<dbReference type="EMBL" id="FOQY01000003">
    <property type="protein sequence ID" value="SFI50260.1"/>
    <property type="molecule type" value="Genomic_DNA"/>
</dbReference>
<evidence type="ECO:0000256" key="7">
    <source>
        <dbReference type="ARBA" id="ARBA00022777"/>
    </source>
</evidence>
<dbReference type="Pfam" id="PF00512">
    <property type="entry name" value="HisKA"/>
    <property type="match status" value="1"/>
</dbReference>
<dbReference type="CDD" id="cd00075">
    <property type="entry name" value="HATPase"/>
    <property type="match status" value="1"/>
</dbReference>
<dbReference type="Pfam" id="PF00672">
    <property type="entry name" value="HAMP"/>
    <property type="match status" value="1"/>
</dbReference>
<dbReference type="InterPro" id="IPR005467">
    <property type="entry name" value="His_kinase_dom"/>
</dbReference>
<evidence type="ECO:0000256" key="5">
    <source>
        <dbReference type="ARBA" id="ARBA00022679"/>
    </source>
</evidence>
<dbReference type="SUPFAM" id="SSF55874">
    <property type="entry name" value="ATPase domain of HSP90 chaperone/DNA topoisomerase II/histidine kinase"/>
    <property type="match status" value="1"/>
</dbReference>
<dbReference type="Gene3D" id="3.30.565.10">
    <property type="entry name" value="Histidine kinase-like ATPase, C-terminal domain"/>
    <property type="match status" value="1"/>
</dbReference>
<keyword evidence="16" id="KW-1185">Reference proteome</keyword>
<feature type="signal peptide" evidence="12">
    <location>
        <begin position="1"/>
        <end position="25"/>
    </location>
</feature>
<dbReference type="SUPFAM" id="SSF47384">
    <property type="entry name" value="Homodimeric domain of signal transducing histidine kinase"/>
    <property type="match status" value="1"/>
</dbReference>
<dbReference type="InterPro" id="IPR050428">
    <property type="entry name" value="TCS_sensor_his_kinase"/>
</dbReference>
<dbReference type="PANTHER" id="PTHR45436">
    <property type="entry name" value="SENSOR HISTIDINE KINASE YKOH"/>
    <property type="match status" value="1"/>
</dbReference>
<reference evidence="16" key="1">
    <citation type="submission" date="2016-10" db="EMBL/GenBank/DDBJ databases">
        <authorList>
            <person name="Varghese N."/>
            <person name="Submissions S."/>
        </authorList>
    </citation>
    <scope>NUCLEOTIDE SEQUENCE [LARGE SCALE GENOMIC DNA]</scope>
    <source>
        <strain evidence="16">CGMCC 4.2126</strain>
    </source>
</reference>
<comment type="subcellular location">
    <subcellularLocation>
        <location evidence="2">Cell membrane</location>
    </subcellularLocation>
</comment>
<evidence type="ECO:0000313" key="16">
    <source>
        <dbReference type="Proteomes" id="UP000199111"/>
    </source>
</evidence>
<dbReference type="CDD" id="cd00082">
    <property type="entry name" value="HisKA"/>
    <property type="match status" value="1"/>
</dbReference>
<dbReference type="InterPro" id="IPR036890">
    <property type="entry name" value="HATPase_C_sf"/>
</dbReference>
<evidence type="ECO:0000256" key="4">
    <source>
        <dbReference type="ARBA" id="ARBA00022553"/>
    </source>
</evidence>
<protein>
    <recommendedName>
        <fullName evidence="3">histidine kinase</fullName>
        <ecNumber evidence="3">2.7.13.3</ecNumber>
    </recommendedName>
</protein>
<dbReference type="PRINTS" id="PR00344">
    <property type="entry name" value="BCTRLSENSOR"/>
</dbReference>
<dbReference type="InterPro" id="IPR004358">
    <property type="entry name" value="Sig_transdc_His_kin-like_C"/>
</dbReference>
<evidence type="ECO:0000256" key="1">
    <source>
        <dbReference type="ARBA" id="ARBA00000085"/>
    </source>
</evidence>
<proteinExistence type="predicted"/>
<feature type="domain" description="HAMP" evidence="14">
    <location>
        <begin position="184"/>
        <end position="237"/>
    </location>
</feature>
<evidence type="ECO:0000259" key="13">
    <source>
        <dbReference type="PROSITE" id="PS50109"/>
    </source>
</evidence>
<dbReference type="PROSITE" id="PS50885">
    <property type="entry name" value="HAMP"/>
    <property type="match status" value="1"/>
</dbReference>
<evidence type="ECO:0000259" key="14">
    <source>
        <dbReference type="PROSITE" id="PS50885"/>
    </source>
</evidence>
<comment type="catalytic activity">
    <reaction evidence="1">
        <text>ATP + protein L-histidine = ADP + protein N-phospho-L-histidine.</text>
        <dbReference type="EC" id="2.7.13.3"/>
    </reaction>
</comment>
<dbReference type="RefSeq" id="WP_093886086.1">
    <property type="nucleotide sequence ID" value="NZ_FOQY01000003.1"/>
</dbReference>
<evidence type="ECO:0000256" key="10">
    <source>
        <dbReference type="ARBA" id="ARBA00023136"/>
    </source>
</evidence>
<sequence length="464" mass="50191">MRRRLLIIYMSLLALSLVALTVPLAANVAASGTQTAFIEQQGDTLRFASLAEPALSTGQSERLRAELARYHELFGIGAAVVDRDGRAVAAWPPALSLTGARTRKLIERGLSADRPELGTIWPWRGEELVIVEPVIREGEVVGAAVTAGPTDRLRGRIARVWAMIVVGCLAALGLTWAAARRLARWTLRPVHELDAVTHDITQGRLDARAARTTGPPELRRLAASFNVMADTVTDMLDRQRAFVSQAGHQLRTPLGVLRLRVENLADHLRASGLREHELTLDETDRLARTLEGLLALARAQRHEDETAGAGLVAVDADDVADRRVDAWRPRAAELGVTLRRTGGVGRPVMTVPEALDQLLDALIDNSLKFGAKEVTVHGEPVGDLAEVHVVDDGPGLSGEALTRALERFWRSPAHQNVGGSGLGLSIVAVLVTASGGSVDLLAREPRGLDVRVRLRLEPQNRVPR</sequence>
<evidence type="ECO:0000256" key="9">
    <source>
        <dbReference type="ARBA" id="ARBA00023012"/>
    </source>
</evidence>
<evidence type="ECO:0000256" key="2">
    <source>
        <dbReference type="ARBA" id="ARBA00004236"/>
    </source>
</evidence>
<keyword evidence="10 11" id="KW-0472">Membrane</keyword>
<feature type="domain" description="Histidine kinase" evidence="13">
    <location>
        <begin position="245"/>
        <end position="458"/>
    </location>
</feature>
<dbReference type="InterPro" id="IPR003594">
    <property type="entry name" value="HATPase_dom"/>
</dbReference>
<organism evidence="15 16">
    <name type="scientific">Streptosporangium canum</name>
    <dbReference type="NCBI Taxonomy" id="324952"/>
    <lineage>
        <taxon>Bacteria</taxon>
        <taxon>Bacillati</taxon>
        <taxon>Actinomycetota</taxon>
        <taxon>Actinomycetes</taxon>
        <taxon>Streptosporangiales</taxon>
        <taxon>Streptosporangiaceae</taxon>
        <taxon>Streptosporangium</taxon>
    </lineage>
</organism>
<dbReference type="SMART" id="SM00387">
    <property type="entry name" value="HATPase_c"/>
    <property type="match status" value="1"/>
</dbReference>
<dbReference type="AlphaFoldDB" id="A0A1I3IQY4"/>
<evidence type="ECO:0000256" key="12">
    <source>
        <dbReference type="SAM" id="SignalP"/>
    </source>
</evidence>
<dbReference type="Gene3D" id="6.10.340.10">
    <property type="match status" value="1"/>
</dbReference>
<dbReference type="InterPro" id="IPR036097">
    <property type="entry name" value="HisK_dim/P_sf"/>
</dbReference>
<keyword evidence="7 15" id="KW-0418">Kinase</keyword>
<feature type="chain" id="PRO_5038458186" description="histidine kinase" evidence="12">
    <location>
        <begin position="26"/>
        <end position="464"/>
    </location>
</feature>
<evidence type="ECO:0000256" key="11">
    <source>
        <dbReference type="SAM" id="Phobius"/>
    </source>
</evidence>
<keyword evidence="6 11" id="KW-0812">Transmembrane</keyword>
<dbReference type="CDD" id="cd06225">
    <property type="entry name" value="HAMP"/>
    <property type="match status" value="1"/>
</dbReference>
<dbReference type="SMART" id="SM00388">
    <property type="entry name" value="HisKA"/>
    <property type="match status" value="1"/>
</dbReference>
<dbReference type="Gene3D" id="1.10.287.130">
    <property type="match status" value="1"/>
</dbReference>
<dbReference type="InterPro" id="IPR003660">
    <property type="entry name" value="HAMP_dom"/>
</dbReference>
<keyword evidence="8 11" id="KW-1133">Transmembrane helix</keyword>
<dbReference type="GeneID" id="96297137"/>
<evidence type="ECO:0000313" key="15">
    <source>
        <dbReference type="EMBL" id="SFI50260.1"/>
    </source>
</evidence>
<evidence type="ECO:0000256" key="6">
    <source>
        <dbReference type="ARBA" id="ARBA00022692"/>
    </source>
</evidence>
<dbReference type="InterPro" id="IPR003661">
    <property type="entry name" value="HisK_dim/P_dom"/>
</dbReference>
<dbReference type="GO" id="GO:0000155">
    <property type="term" value="F:phosphorelay sensor kinase activity"/>
    <property type="evidence" value="ECO:0007669"/>
    <property type="project" value="InterPro"/>
</dbReference>
<evidence type="ECO:0000256" key="3">
    <source>
        <dbReference type="ARBA" id="ARBA00012438"/>
    </source>
</evidence>
<dbReference type="SUPFAM" id="SSF158472">
    <property type="entry name" value="HAMP domain-like"/>
    <property type="match status" value="1"/>
</dbReference>
<gene>
    <name evidence="15" type="ORF">SAMN05216275_103384</name>
</gene>
<dbReference type="GO" id="GO:0005886">
    <property type="term" value="C:plasma membrane"/>
    <property type="evidence" value="ECO:0007669"/>
    <property type="project" value="UniProtKB-SubCell"/>
</dbReference>
<dbReference type="PROSITE" id="PS50109">
    <property type="entry name" value="HIS_KIN"/>
    <property type="match status" value="1"/>
</dbReference>